<dbReference type="Gene3D" id="2.70.70.10">
    <property type="entry name" value="Glucose Permease (Domain IIA)"/>
    <property type="match status" value="1"/>
</dbReference>
<dbReference type="InterPro" id="IPR011055">
    <property type="entry name" value="Dup_hybrid_motif"/>
</dbReference>
<accession>A0A1T4YI77</accession>
<evidence type="ECO:0000313" key="6">
    <source>
        <dbReference type="Proteomes" id="UP000189735"/>
    </source>
</evidence>
<feature type="chain" id="PRO_5038621586" evidence="3">
    <location>
        <begin position="28"/>
        <end position="229"/>
    </location>
</feature>
<keyword evidence="1 3" id="KW-0732">Signal</keyword>
<dbReference type="PANTHER" id="PTHR21666">
    <property type="entry name" value="PEPTIDASE-RELATED"/>
    <property type="match status" value="1"/>
</dbReference>
<dbReference type="AlphaFoldDB" id="A0A1T4YI77"/>
<gene>
    <name evidence="5" type="ORF">SAMN06295879_3144</name>
</gene>
<dbReference type="PANTHER" id="PTHR21666:SF289">
    <property type="entry name" value="L-ALA--D-GLU ENDOPEPTIDASE"/>
    <property type="match status" value="1"/>
</dbReference>
<dbReference type="InterPro" id="IPR050570">
    <property type="entry name" value="Cell_wall_metabolism_enzyme"/>
</dbReference>
<name>A0A1T4YI77_9MICO</name>
<feature type="domain" description="M23ase beta-sheet core" evidence="4">
    <location>
        <begin position="62"/>
        <end position="154"/>
    </location>
</feature>
<feature type="region of interest" description="Disordered" evidence="2">
    <location>
        <begin position="175"/>
        <end position="229"/>
    </location>
</feature>
<dbReference type="InterPro" id="IPR016047">
    <property type="entry name" value="M23ase_b-sheet_dom"/>
</dbReference>
<organism evidence="5 6">
    <name type="scientific">Agreia bicolorata</name>
    <dbReference type="NCBI Taxonomy" id="110935"/>
    <lineage>
        <taxon>Bacteria</taxon>
        <taxon>Bacillati</taxon>
        <taxon>Actinomycetota</taxon>
        <taxon>Actinomycetes</taxon>
        <taxon>Micrococcales</taxon>
        <taxon>Microbacteriaceae</taxon>
        <taxon>Agreia</taxon>
    </lineage>
</organism>
<dbReference type="SUPFAM" id="SSF51261">
    <property type="entry name" value="Duplicated hybrid motif"/>
    <property type="match status" value="1"/>
</dbReference>
<protein>
    <submittedName>
        <fullName evidence="5">Peptidase family M23</fullName>
    </submittedName>
</protein>
<feature type="compositionally biased region" description="Low complexity" evidence="2">
    <location>
        <begin position="199"/>
        <end position="215"/>
    </location>
</feature>
<proteinExistence type="predicted"/>
<reference evidence="6" key="1">
    <citation type="submission" date="2017-02" db="EMBL/GenBank/DDBJ databases">
        <authorList>
            <person name="Varghese N."/>
            <person name="Submissions S."/>
        </authorList>
    </citation>
    <scope>NUCLEOTIDE SEQUENCE [LARGE SCALE GENOMIC DNA]</scope>
    <source>
        <strain evidence="6">VKM Ac-2052</strain>
    </source>
</reference>
<evidence type="ECO:0000313" key="5">
    <source>
        <dbReference type="EMBL" id="SKB01001.1"/>
    </source>
</evidence>
<evidence type="ECO:0000256" key="1">
    <source>
        <dbReference type="ARBA" id="ARBA00022729"/>
    </source>
</evidence>
<feature type="compositionally biased region" description="Basic residues" evidence="2">
    <location>
        <begin position="220"/>
        <end position="229"/>
    </location>
</feature>
<sequence>MHRSGIHLSIRRLARRLALIVIALALAAPSPTPTAPAWAWPVGDPHVIIRDWQPPPNEYSAGHRGIDIAASPGDIIVAPDSGIVHFAGRVVDRTVVSIAHTGDLVSSYEPLETTLKKGDRVERGQQIGVVVASGHCAESCLHFGVRHDGRYISPLLLLDARPRAVLLPVDHDARAPTTPAGVPDGTSHAASRSLRECRSGSYRGSRARASPARPADPLRHRAGGWRRCV</sequence>
<dbReference type="Pfam" id="PF01551">
    <property type="entry name" value="Peptidase_M23"/>
    <property type="match status" value="1"/>
</dbReference>
<evidence type="ECO:0000256" key="3">
    <source>
        <dbReference type="SAM" id="SignalP"/>
    </source>
</evidence>
<dbReference type="CDD" id="cd12797">
    <property type="entry name" value="M23_peptidase"/>
    <property type="match status" value="1"/>
</dbReference>
<dbReference type="GO" id="GO:0004222">
    <property type="term" value="F:metalloendopeptidase activity"/>
    <property type="evidence" value="ECO:0007669"/>
    <property type="project" value="TreeGrafter"/>
</dbReference>
<dbReference type="EMBL" id="FUYG01000009">
    <property type="protein sequence ID" value="SKB01001.1"/>
    <property type="molecule type" value="Genomic_DNA"/>
</dbReference>
<dbReference type="Proteomes" id="UP000189735">
    <property type="component" value="Unassembled WGS sequence"/>
</dbReference>
<evidence type="ECO:0000256" key="2">
    <source>
        <dbReference type="SAM" id="MobiDB-lite"/>
    </source>
</evidence>
<feature type="signal peptide" evidence="3">
    <location>
        <begin position="1"/>
        <end position="27"/>
    </location>
</feature>
<evidence type="ECO:0000259" key="4">
    <source>
        <dbReference type="Pfam" id="PF01551"/>
    </source>
</evidence>